<protein>
    <recommendedName>
        <fullName evidence="15">Cytochrome c oxidase subunit 2</fullName>
        <ecNumber evidence="15">7.1.1.9</ecNumber>
    </recommendedName>
</protein>
<name>A0ABV4U418_9BACT</name>
<keyword evidence="3 14" id="KW-0813">Transport</keyword>
<evidence type="ECO:0000256" key="7">
    <source>
        <dbReference type="ARBA" id="ARBA00022723"/>
    </source>
</evidence>
<dbReference type="InterPro" id="IPR002429">
    <property type="entry name" value="CcO_II-like_C"/>
</dbReference>
<comment type="catalytic activity">
    <reaction evidence="15">
        <text>4 Fe(II)-[cytochrome c] + O2 + 8 H(+)(in) = 4 Fe(III)-[cytochrome c] + 2 H2O + 4 H(+)(out)</text>
        <dbReference type="Rhea" id="RHEA:11436"/>
        <dbReference type="Rhea" id="RHEA-COMP:10350"/>
        <dbReference type="Rhea" id="RHEA-COMP:14399"/>
        <dbReference type="ChEBI" id="CHEBI:15377"/>
        <dbReference type="ChEBI" id="CHEBI:15378"/>
        <dbReference type="ChEBI" id="CHEBI:15379"/>
        <dbReference type="ChEBI" id="CHEBI:29033"/>
        <dbReference type="ChEBI" id="CHEBI:29034"/>
        <dbReference type="EC" id="7.1.1.9"/>
    </reaction>
</comment>
<dbReference type="PANTHER" id="PTHR22888:SF9">
    <property type="entry name" value="CYTOCHROME C OXIDASE SUBUNIT 2"/>
    <property type="match status" value="1"/>
</dbReference>
<keyword evidence="8" id="KW-1278">Translocase</keyword>
<dbReference type="PRINTS" id="PR00605">
    <property type="entry name" value="CYTCHROMECIC"/>
</dbReference>
<dbReference type="InterPro" id="IPR009056">
    <property type="entry name" value="Cyt_c-like_dom"/>
</dbReference>
<keyword evidence="9 14" id="KW-0249">Electron transport</keyword>
<evidence type="ECO:0000259" key="19">
    <source>
        <dbReference type="PROSITE" id="PS51007"/>
    </source>
</evidence>
<dbReference type="InterPro" id="IPR036257">
    <property type="entry name" value="Cyt_c_oxidase_su2_TM_sf"/>
</dbReference>
<dbReference type="Pfam" id="PF02790">
    <property type="entry name" value="COX2_TM"/>
    <property type="match status" value="1"/>
</dbReference>
<dbReference type="SUPFAM" id="SSF46626">
    <property type="entry name" value="Cytochrome c"/>
    <property type="match status" value="1"/>
</dbReference>
<keyword evidence="6 14" id="KW-0812">Transmembrane</keyword>
<evidence type="ECO:0000256" key="15">
    <source>
        <dbReference type="RuleBase" id="RU004024"/>
    </source>
</evidence>
<dbReference type="PANTHER" id="PTHR22888">
    <property type="entry name" value="CYTOCHROME C OXIDASE, SUBUNIT II"/>
    <property type="match status" value="1"/>
</dbReference>
<evidence type="ECO:0000256" key="13">
    <source>
        <dbReference type="PROSITE-ProRule" id="PRU00433"/>
    </source>
</evidence>
<feature type="transmembrane region" description="Helical" evidence="17">
    <location>
        <begin position="33"/>
        <end position="54"/>
    </location>
</feature>
<evidence type="ECO:0000256" key="16">
    <source>
        <dbReference type="SAM" id="MobiDB-lite"/>
    </source>
</evidence>
<comment type="subcellular location">
    <subcellularLocation>
        <location evidence="14">Cell membrane</location>
        <topology evidence="14">Multi-pass membrane protein</topology>
    </subcellularLocation>
    <subcellularLocation>
        <location evidence="1">Membrane</location>
        <topology evidence="1">Multi-pass membrane protein</topology>
    </subcellularLocation>
</comment>
<keyword evidence="15" id="KW-0186">Copper</keyword>
<feature type="domain" description="Cytochrome c" evidence="19">
    <location>
        <begin position="242"/>
        <end position="341"/>
    </location>
</feature>
<proteinExistence type="inferred from homology"/>
<evidence type="ECO:0000256" key="14">
    <source>
        <dbReference type="RuleBase" id="RU000456"/>
    </source>
</evidence>
<dbReference type="InterPro" id="IPR011759">
    <property type="entry name" value="Cyt_c_oxidase_su2_TM_dom"/>
</dbReference>
<keyword evidence="5 14" id="KW-0679">Respiratory chain</keyword>
<dbReference type="SUPFAM" id="SSF49503">
    <property type="entry name" value="Cupredoxins"/>
    <property type="match status" value="1"/>
</dbReference>
<evidence type="ECO:0000256" key="17">
    <source>
        <dbReference type="SAM" id="Phobius"/>
    </source>
</evidence>
<feature type="domain" description="Cytochrome oxidase subunit II copper A binding" evidence="18">
    <location>
        <begin position="106"/>
        <end position="235"/>
    </location>
</feature>
<feature type="compositionally biased region" description="Acidic residues" evidence="16">
    <location>
        <begin position="356"/>
        <end position="412"/>
    </location>
</feature>
<keyword evidence="10 17" id="KW-1133">Transmembrane helix</keyword>
<comment type="cofactor">
    <cofactor evidence="15">
        <name>Cu cation</name>
        <dbReference type="ChEBI" id="CHEBI:23378"/>
    </cofactor>
    <text evidence="15">Binds a copper A center.</text>
</comment>
<evidence type="ECO:0000256" key="1">
    <source>
        <dbReference type="ARBA" id="ARBA00004141"/>
    </source>
</evidence>
<dbReference type="InterPro" id="IPR045187">
    <property type="entry name" value="CcO_II"/>
</dbReference>
<evidence type="ECO:0000259" key="18">
    <source>
        <dbReference type="PROSITE" id="PS50857"/>
    </source>
</evidence>
<dbReference type="Gene3D" id="1.10.287.90">
    <property type="match status" value="1"/>
</dbReference>
<evidence type="ECO:0000256" key="10">
    <source>
        <dbReference type="ARBA" id="ARBA00022989"/>
    </source>
</evidence>
<dbReference type="InterPro" id="IPR008972">
    <property type="entry name" value="Cupredoxin"/>
</dbReference>
<comment type="function">
    <text evidence="15">Subunits I and II form the functional core of the enzyme complex. Electrons originating in cytochrome c are transferred via heme a and Cu(A) to the binuclear center formed by heme a3 and Cu(B).</text>
</comment>
<evidence type="ECO:0000256" key="12">
    <source>
        <dbReference type="ARBA" id="ARBA00023136"/>
    </source>
</evidence>
<evidence type="ECO:0000256" key="8">
    <source>
        <dbReference type="ARBA" id="ARBA00022967"/>
    </source>
</evidence>
<evidence type="ECO:0000256" key="6">
    <source>
        <dbReference type="ARBA" id="ARBA00022692"/>
    </source>
</evidence>
<comment type="similarity">
    <text evidence="2 14">Belongs to the cytochrome c oxidase subunit 2 family.</text>
</comment>
<dbReference type="SUPFAM" id="SSF81464">
    <property type="entry name" value="Cytochrome c oxidase subunit II-like, transmembrane region"/>
    <property type="match status" value="1"/>
</dbReference>
<dbReference type="InterPro" id="IPR008168">
    <property type="entry name" value="Cyt_C_IC"/>
</dbReference>
<dbReference type="InterPro" id="IPR036909">
    <property type="entry name" value="Cyt_c-like_dom_sf"/>
</dbReference>
<comment type="caution">
    <text evidence="20">The sequence shown here is derived from an EMBL/GenBank/DDBJ whole genome shotgun (WGS) entry which is preliminary data.</text>
</comment>
<evidence type="ECO:0000313" key="20">
    <source>
        <dbReference type="EMBL" id="MFA9477582.1"/>
    </source>
</evidence>
<keyword evidence="7 13" id="KW-0479">Metal-binding</keyword>
<keyword evidence="4 13" id="KW-0349">Heme</keyword>
<dbReference type="PROSITE" id="PS50857">
    <property type="entry name" value="COX2_CUA"/>
    <property type="match status" value="1"/>
</dbReference>
<evidence type="ECO:0000256" key="11">
    <source>
        <dbReference type="ARBA" id="ARBA00023004"/>
    </source>
</evidence>
<organism evidence="20 21">
    <name type="scientific">Natronomicrosphaera hydrolytica</name>
    <dbReference type="NCBI Taxonomy" id="3242702"/>
    <lineage>
        <taxon>Bacteria</taxon>
        <taxon>Pseudomonadati</taxon>
        <taxon>Planctomycetota</taxon>
        <taxon>Phycisphaerae</taxon>
        <taxon>Phycisphaerales</taxon>
        <taxon>Phycisphaeraceae</taxon>
        <taxon>Natronomicrosphaera</taxon>
    </lineage>
</organism>
<dbReference type="Proteomes" id="UP001575105">
    <property type="component" value="Unassembled WGS sequence"/>
</dbReference>
<dbReference type="RefSeq" id="WP_425344511.1">
    <property type="nucleotide sequence ID" value="NZ_JBGUBD010000003.1"/>
</dbReference>
<reference evidence="20 21" key="1">
    <citation type="submission" date="2024-08" db="EMBL/GenBank/DDBJ databases">
        <title>Whole-genome sequencing of halo(alkali)philic microorganisms from hypersaline lakes.</title>
        <authorList>
            <person name="Sorokin D.Y."/>
            <person name="Merkel A.Y."/>
            <person name="Messina E."/>
            <person name="Yakimov M."/>
        </authorList>
    </citation>
    <scope>NUCLEOTIDE SEQUENCE [LARGE SCALE GENOMIC DNA]</scope>
    <source>
        <strain evidence="20 21">AB-hyl4</strain>
    </source>
</reference>
<evidence type="ECO:0000256" key="5">
    <source>
        <dbReference type="ARBA" id="ARBA00022660"/>
    </source>
</evidence>
<gene>
    <name evidence="20" type="ORF">ACERK3_04660</name>
</gene>
<dbReference type="Gene3D" id="2.60.40.420">
    <property type="entry name" value="Cupredoxins - blue copper proteins"/>
    <property type="match status" value="1"/>
</dbReference>
<evidence type="ECO:0000256" key="2">
    <source>
        <dbReference type="ARBA" id="ARBA00007866"/>
    </source>
</evidence>
<keyword evidence="21" id="KW-1185">Reference proteome</keyword>
<feature type="transmembrane region" description="Helical" evidence="17">
    <location>
        <begin position="74"/>
        <end position="95"/>
    </location>
</feature>
<evidence type="ECO:0000256" key="9">
    <source>
        <dbReference type="ARBA" id="ARBA00022982"/>
    </source>
</evidence>
<keyword evidence="12 17" id="KW-0472">Membrane</keyword>
<evidence type="ECO:0000256" key="4">
    <source>
        <dbReference type="ARBA" id="ARBA00022617"/>
    </source>
</evidence>
<dbReference type="Pfam" id="PF00034">
    <property type="entry name" value="Cytochrom_C"/>
    <property type="match status" value="1"/>
</dbReference>
<evidence type="ECO:0000256" key="3">
    <source>
        <dbReference type="ARBA" id="ARBA00022448"/>
    </source>
</evidence>
<dbReference type="Pfam" id="PF00116">
    <property type="entry name" value="COX2"/>
    <property type="match status" value="1"/>
</dbReference>
<keyword evidence="11 13" id="KW-0408">Iron</keyword>
<feature type="region of interest" description="Disordered" evidence="16">
    <location>
        <begin position="354"/>
        <end position="412"/>
    </location>
</feature>
<sequence>MMLAILAQSQDPSFYLPAQDSTFAAEYDWTWYFIYYISAFFTVGISLAAIYFAVKYRRTDKRLEGEHTHTHHTALEMTWTIIPLILVLAIFWFGFQGFMDKATPPRDTYDITVNSNRWSWTFIYPNGAITNTLYVPADRPVKLTLTSEDVIHSVFIPAFRVKMDAVPGRYNQMWFQANYDPGDRRVQPVLDELEGEFNGIVHPLYCAEYCGRRHSVMEADVVVLPMDQFRSAIAQLAEPTGTPAEIGQRLTQIHGCVQCHAFDEDATVATGPALYDFYGMPDGRPQTDGSTPAADAEYIRESILYPGRRITQGYRNEMPSFAGRLSDNEILAITEYLKSISTHYDGELMEYLPGQEPDEEANDEPAVDEPVEEANGDVEDDADDQDADVEADDEDSNEVEADSEEEMVETAA</sequence>
<evidence type="ECO:0000313" key="21">
    <source>
        <dbReference type="Proteomes" id="UP001575105"/>
    </source>
</evidence>
<accession>A0ABV4U418</accession>
<dbReference type="EC" id="7.1.1.9" evidence="15"/>
<dbReference type="PROSITE" id="PS51007">
    <property type="entry name" value="CYTC"/>
    <property type="match status" value="1"/>
</dbReference>
<dbReference type="EMBL" id="JBGUBD010000003">
    <property type="protein sequence ID" value="MFA9477582.1"/>
    <property type="molecule type" value="Genomic_DNA"/>
</dbReference>